<comment type="catalytic activity">
    <reaction evidence="7 8">
        <text>tRNA(Trp) + L-tryptophan + ATP = L-tryptophyl-tRNA(Trp) + AMP + diphosphate + H(+)</text>
        <dbReference type="Rhea" id="RHEA:24080"/>
        <dbReference type="Rhea" id="RHEA-COMP:9671"/>
        <dbReference type="Rhea" id="RHEA-COMP:9705"/>
        <dbReference type="ChEBI" id="CHEBI:15378"/>
        <dbReference type="ChEBI" id="CHEBI:30616"/>
        <dbReference type="ChEBI" id="CHEBI:33019"/>
        <dbReference type="ChEBI" id="CHEBI:57912"/>
        <dbReference type="ChEBI" id="CHEBI:78442"/>
        <dbReference type="ChEBI" id="CHEBI:78535"/>
        <dbReference type="ChEBI" id="CHEBI:456215"/>
        <dbReference type="EC" id="6.1.1.2"/>
    </reaction>
</comment>
<dbReference type="InterPro" id="IPR024109">
    <property type="entry name" value="Trp-tRNA-ligase_bac-type"/>
</dbReference>
<proteinExistence type="inferred from homology"/>
<keyword evidence="5 8" id="KW-0648">Protein biosynthesis</keyword>
<dbReference type="AlphaFoldDB" id="A0A2V1IND7"/>
<dbReference type="PRINTS" id="PR01039">
    <property type="entry name" value="TRNASYNTHTRP"/>
</dbReference>
<feature type="binding site" evidence="8">
    <location>
        <begin position="169"/>
        <end position="171"/>
    </location>
    <ligand>
        <name>ATP</name>
        <dbReference type="ChEBI" id="CHEBI:30616"/>
    </ligand>
</feature>
<dbReference type="InterPro" id="IPR050203">
    <property type="entry name" value="Trp-tRNA_synthetase"/>
</dbReference>
<dbReference type="SUPFAM" id="SSF52374">
    <property type="entry name" value="Nucleotidylyl transferase"/>
    <property type="match status" value="1"/>
</dbReference>
<dbReference type="GO" id="GO:0005829">
    <property type="term" value="C:cytosol"/>
    <property type="evidence" value="ECO:0007669"/>
    <property type="project" value="TreeGrafter"/>
</dbReference>
<name>A0A2V1IND7_9BACT</name>
<feature type="short sequence motif" description="'HIGH' region" evidence="8">
    <location>
        <begin position="13"/>
        <end position="21"/>
    </location>
</feature>
<evidence type="ECO:0000313" key="11">
    <source>
        <dbReference type="Proteomes" id="UP000244905"/>
    </source>
</evidence>
<evidence type="ECO:0000256" key="8">
    <source>
        <dbReference type="HAMAP-Rule" id="MF_00140"/>
    </source>
</evidence>
<dbReference type="PANTHER" id="PTHR43766">
    <property type="entry name" value="TRYPTOPHAN--TRNA LIGASE, MITOCHONDRIAL"/>
    <property type="match status" value="1"/>
</dbReference>
<evidence type="ECO:0000256" key="2">
    <source>
        <dbReference type="ARBA" id="ARBA00022598"/>
    </source>
</evidence>
<comment type="caution">
    <text evidence="10">The sequence shown here is derived from an EMBL/GenBank/DDBJ whole genome shotgun (WGS) entry which is preliminary data.</text>
</comment>
<dbReference type="HAMAP" id="MF_00140_B">
    <property type="entry name" value="Trp_tRNA_synth_B"/>
    <property type="match status" value="1"/>
</dbReference>
<dbReference type="InterPro" id="IPR002305">
    <property type="entry name" value="aa-tRNA-synth_Ic"/>
</dbReference>
<reference evidence="11" key="1">
    <citation type="submission" date="2018-02" db="EMBL/GenBank/DDBJ databases">
        <authorList>
            <person name="Clavel T."/>
            <person name="Strowig T."/>
        </authorList>
    </citation>
    <scope>NUCLEOTIDE SEQUENCE [LARGE SCALE GENOMIC DNA]</scope>
    <source>
        <strain evidence="11">DSM 103720</strain>
    </source>
</reference>
<dbReference type="FunFam" id="1.10.240.10:FF:000005">
    <property type="entry name" value="Tryptophan--tRNA ligase"/>
    <property type="match status" value="1"/>
</dbReference>
<organism evidence="10 11">
    <name type="scientific">Duncaniella muris</name>
    <dbReference type="NCBI Taxonomy" id="2094150"/>
    <lineage>
        <taxon>Bacteria</taxon>
        <taxon>Pseudomonadati</taxon>
        <taxon>Bacteroidota</taxon>
        <taxon>Bacteroidia</taxon>
        <taxon>Bacteroidales</taxon>
        <taxon>Muribaculaceae</taxon>
        <taxon>Duncaniella</taxon>
    </lineage>
</organism>
<dbReference type="GeneID" id="82526646"/>
<dbReference type="Gene3D" id="1.10.240.10">
    <property type="entry name" value="Tyrosyl-Transfer RNA Synthetase"/>
    <property type="match status" value="1"/>
</dbReference>
<evidence type="ECO:0000256" key="6">
    <source>
        <dbReference type="ARBA" id="ARBA00023146"/>
    </source>
</evidence>
<keyword evidence="8" id="KW-0963">Cytoplasm</keyword>
<dbReference type="CDD" id="cd00806">
    <property type="entry name" value="TrpRS_core"/>
    <property type="match status" value="1"/>
</dbReference>
<keyword evidence="4 8" id="KW-0067">ATP-binding</keyword>
<evidence type="ECO:0000256" key="1">
    <source>
        <dbReference type="ARBA" id="ARBA00005594"/>
    </source>
</evidence>
<feature type="binding site" evidence="8">
    <location>
        <position position="210"/>
    </location>
    <ligand>
        <name>ATP</name>
        <dbReference type="ChEBI" id="CHEBI:30616"/>
    </ligand>
</feature>
<sequence length="353" mass="39689">MNDKEVVLSGIRATGNLHLGNYYGALSKFVKMQNDYDCLFFIADLHALTTNPDPDALHENVKNILAEYLAAGIDPEKATIFVQSDVPEISEMYLLLNMHVGIGELLRTASFKDKARKQLGLGAAGADDDIEKQIIGSDTNKRVNAGLLTYPTLMAVDILIQKAHKVPVGKDQEQHLELTRRFARRFNSFYGVDLFPEPENFNFGDHAVKVPGLDGSGKMGKSEGNCVYLIDEEKVLRKKVMRSVTDEGPKEPNQPISQPVENLLTLMELTSAPEIVQSYRDAYADCSIRYGDMKKQLAEDILKVTTPIRERYHDIRNDEAYISRVVRQGAERARERAAKTLEEVRQVMGIRKF</sequence>
<keyword evidence="2 8" id="KW-0436">Ligase</keyword>
<dbReference type="EMBL" id="PUEC01000022">
    <property type="protein sequence ID" value="PWB01355.1"/>
    <property type="molecule type" value="Genomic_DNA"/>
</dbReference>
<evidence type="ECO:0000256" key="3">
    <source>
        <dbReference type="ARBA" id="ARBA00022741"/>
    </source>
</evidence>
<dbReference type="InterPro" id="IPR014729">
    <property type="entry name" value="Rossmann-like_a/b/a_fold"/>
</dbReference>
<evidence type="ECO:0000256" key="7">
    <source>
        <dbReference type="ARBA" id="ARBA00049929"/>
    </source>
</evidence>
<dbReference type="InterPro" id="IPR002306">
    <property type="entry name" value="Trp-tRNA-ligase"/>
</dbReference>
<protein>
    <recommendedName>
        <fullName evidence="8">Tryptophan--tRNA ligase</fullName>
        <ecNumber evidence="8">6.1.1.2</ecNumber>
    </recommendedName>
    <alternativeName>
        <fullName evidence="8">Tryptophanyl-tRNA synthetase</fullName>
        <shortName evidence="8">TrpRS</shortName>
    </alternativeName>
</protein>
<dbReference type="PANTHER" id="PTHR43766:SF1">
    <property type="entry name" value="TRYPTOPHAN--TRNA LIGASE, MITOCHONDRIAL"/>
    <property type="match status" value="1"/>
</dbReference>
<dbReference type="Gene3D" id="3.40.50.620">
    <property type="entry name" value="HUPs"/>
    <property type="match status" value="1"/>
</dbReference>
<evidence type="ECO:0000256" key="5">
    <source>
        <dbReference type="ARBA" id="ARBA00022917"/>
    </source>
</evidence>
<comment type="subunit">
    <text evidence="8">Homodimer.</text>
</comment>
<dbReference type="NCBIfam" id="TIGR00233">
    <property type="entry name" value="trpS"/>
    <property type="match status" value="1"/>
</dbReference>
<feature type="short sequence motif" description="'KMSKS' region" evidence="8">
    <location>
        <begin position="218"/>
        <end position="222"/>
    </location>
</feature>
<dbReference type="Pfam" id="PF00579">
    <property type="entry name" value="tRNA-synt_1b"/>
    <property type="match status" value="1"/>
</dbReference>
<comment type="function">
    <text evidence="8">Catalyzes the attachment of tryptophan to tRNA(Trp).</text>
</comment>
<dbReference type="GO" id="GO:0006436">
    <property type="term" value="P:tryptophanyl-tRNA aminoacylation"/>
    <property type="evidence" value="ECO:0007669"/>
    <property type="project" value="UniProtKB-UniRule"/>
</dbReference>
<keyword evidence="6 8" id="KW-0030">Aminoacyl-tRNA synthetase</keyword>
<dbReference type="RefSeq" id="WP_107032779.1">
    <property type="nucleotide sequence ID" value="NZ_CAOLYA010000027.1"/>
</dbReference>
<accession>A0A2V1IND7</accession>
<feature type="binding site" evidence="8">
    <location>
        <position position="157"/>
    </location>
    <ligand>
        <name>L-tryptophan</name>
        <dbReference type="ChEBI" id="CHEBI:57912"/>
    </ligand>
</feature>
<feature type="binding site" evidence="8">
    <location>
        <begin position="12"/>
        <end position="14"/>
    </location>
    <ligand>
        <name>ATP</name>
        <dbReference type="ChEBI" id="CHEBI:30616"/>
    </ligand>
</feature>
<dbReference type="EC" id="6.1.1.2" evidence="8"/>
<gene>
    <name evidence="8 10" type="primary">trpS</name>
    <name evidence="10" type="ORF">C5O23_09870</name>
</gene>
<evidence type="ECO:0000313" key="10">
    <source>
        <dbReference type="EMBL" id="PWB01355.1"/>
    </source>
</evidence>
<dbReference type="GO" id="GO:0005524">
    <property type="term" value="F:ATP binding"/>
    <property type="evidence" value="ECO:0007669"/>
    <property type="project" value="UniProtKB-UniRule"/>
</dbReference>
<keyword evidence="11" id="KW-1185">Reference proteome</keyword>
<evidence type="ECO:0000256" key="9">
    <source>
        <dbReference type="RuleBase" id="RU363036"/>
    </source>
</evidence>
<comment type="similarity">
    <text evidence="1 8 9">Belongs to the class-I aminoacyl-tRNA synthetase family.</text>
</comment>
<feature type="binding site" evidence="8">
    <location>
        <begin position="20"/>
        <end position="21"/>
    </location>
    <ligand>
        <name>ATP</name>
        <dbReference type="ChEBI" id="CHEBI:30616"/>
    </ligand>
</feature>
<evidence type="ECO:0000256" key="4">
    <source>
        <dbReference type="ARBA" id="ARBA00022840"/>
    </source>
</evidence>
<keyword evidence="3 8" id="KW-0547">Nucleotide-binding</keyword>
<feature type="binding site" evidence="8">
    <location>
        <begin position="218"/>
        <end position="222"/>
    </location>
    <ligand>
        <name>ATP</name>
        <dbReference type="ChEBI" id="CHEBI:30616"/>
    </ligand>
</feature>
<dbReference type="GO" id="GO:0004830">
    <property type="term" value="F:tryptophan-tRNA ligase activity"/>
    <property type="evidence" value="ECO:0007669"/>
    <property type="project" value="UniProtKB-UniRule"/>
</dbReference>
<comment type="subcellular location">
    <subcellularLocation>
        <location evidence="8">Cytoplasm</location>
    </subcellularLocation>
</comment>
<dbReference type="Proteomes" id="UP000244905">
    <property type="component" value="Unassembled WGS sequence"/>
</dbReference>